<accession>A0A1E1KAD1</accession>
<feature type="region of interest" description="Disordered" evidence="7">
    <location>
        <begin position="407"/>
        <end position="463"/>
    </location>
</feature>
<dbReference type="Pfam" id="PF00072">
    <property type="entry name" value="Response_reg"/>
    <property type="match status" value="1"/>
</dbReference>
<evidence type="ECO:0000256" key="5">
    <source>
        <dbReference type="ARBA" id="ARBA00022777"/>
    </source>
</evidence>
<feature type="region of interest" description="Disordered" evidence="7">
    <location>
        <begin position="1146"/>
        <end position="1166"/>
    </location>
</feature>
<dbReference type="EC" id="2.7.13.3" evidence="2"/>
<dbReference type="InterPro" id="IPR004358">
    <property type="entry name" value="Sig_transdc_His_kin-like_C"/>
</dbReference>
<feature type="region of interest" description="Disordered" evidence="7">
    <location>
        <begin position="907"/>
        <end position="936"/>
    </location>
</feature>
<dbReference type="PANTHER" id="PTHR43047">
    <property type="entry name" value="TWO-COMPONENT HISTIDINE PROTEIN KINASE"/>
    <property type="match status" value="1"/>
</dbReference>
<evidence type="ECO:0000313" key="11">
    <source>
        <dbReference type="Proteomes" id="UP000178912"/>
    </source>
</evidence>
<protein>
    <recommendedName>
        <fullName evidence="2">histidine kinase</fullName>
        <ecNumber evidence="2">2.7.13.3</ecNumber>
    </recommendedName>
</protein>
<dbReference type="InterPro" id="IPR003594">
    <property type="entry name" value="HATPase_dom"/>
</dbReference>
<dbReference type="Pfam" id="PF00512">
    <property type="entry name" value="HisKA"/>
    <property type="match status" value="1"/>
</dbReference>
<sequence>MTTAETLRSREVYRYYQPKGIANANDIPEPSSIKPDSGLGPQFLPQVTNFNTQQSFSDTALTAFAQLIALRLNVQRAIVSLIDHENEYFLAESTSTLSISDDDGAQNAWLSISGARVPRSDSLCEQTLRLVPNQNTTEEMTPWYLVPDLLLDEGMRNLNCVKGMPYLRFYCGVPLTNLKGFNIGCVYVVDDRPRTEISLEQAQFLTKMAATVMDHLEGIRAKEDIVRVTMMSQALHAFIEGDGTMDGDWQRLKRYNLPSGAGVGFKWETNRDDGFGSYRKGKKQLGSYRSQPAIDIESTPLQSPLQHGGANADARFNYNNSPWSSSSKTSQVPALKSVFDVADDPVQGLQPGGRDDEYANTGFTTRLHETFSRASNLVREGMEVDGAVFFDAPFRFYAGRSTLELDTRKSTEGSDTADSTSSSEDDIDLSEVRPGPSPHVMPHSRHHSASHSNTSRTQSSDVSAVPIMDIKSEILGFSTNSVSSWKNTKCTPPRTFTAIDQSLLTALVRRYPQGELFVFDADGPIASELFPTPKSREASVATIVDAITEEKRARRAKRKRAEILRLLVAFPGARQIFFVPLYDSTSGCFIGSFAWSTSATRIFTAENHLSYLIAFGHSVMSEVSRLNTLSADRAKGDFISNVSHELRSPLHGILASVEFLADTTLDGFQRNLVDTVDICGRTLLDTIEHVLDFSKIKKFGQAKMQPMGVVADLDVSAVIEEVLEGVYAGFEFNGLSSEGLADTTQSRPKDSGSDQKVRTPTEEYGVSKDSLTVIIDIDFKDQWKFPTVPGTWRRLTMNIFGNALKYTHAGYIEIKLGAEPIVPEPGTKSGATRRTMVTLTVSDSGKGMTPEFMEKKLFMPFSQEDVTAPGTGLGMSIVKQIVDLSGGTIDIKSGLNIGTTTKLSLPLANCPPPPKNAVPSSDTLQENEDPVESVRRRAGGRTVSILGFDDHSSKSKLQVDAIAALKASMAKYSSEWFGLKIVASGETADIAIVDESAYLDQAVSETKYTMLLILCSNGARRDIFPSRLHTGQIVEFVSKPCGPHRLAKALLNCLDTEDSRPHSSIEERVSEKAPLIEAKIVVPAKVLVTAGTSGSRLIGDLQSSIGFSPTVLNLLRKPSLGSKPSSSSTTEPDILTPLACHRTAIPAASNTKTDSSRKDALSPTSAVSQIAEASMGDLEDFDSQTPIATKLPPKKPVMLLVEDNPVNMMLLATYMKKNGWEFEKASNGLLALEAFRERPGSFDVIFMDVSMPVMTGYESTKHIRMIETERRLAYEHQNLIQTQSPCSLSSAQTSSFPFGLPSPSISSHSSSISPTNCSLSSTNPPFPSALSSQSPNPSAFSPSDLAARLKLPKLQLNSPALIIALTGFSSQKDQEMAFEAGVDIFMTKPVRFREVGKILEGWMKSREQGGDGLVDVVKLVKGDGDGKTGI</sequence>
<dbReference type="EMBL" id="FJUX01000020">
    <property type="protein sequence ID" value="CZS95028.1"/>
    <property type="molecule type" value="Genomic_DNA"/>
</dbReference>
<gene>
    <name evidence="10" type="ORF">RAG0_04835</name>
</gene>
<dbReference type="SUPFAM" id="SSF55781">
    <property type="entry name" value="GAF domain-like"/>
    <property type="match status" value="1"/>
</dbReference>
<dbReference type="Gene3D" id="3.30.565.10">
    <property type="entry name" value="Histidine kinase-like ATPase, C-terminal domain"/>
    <property type="match status" value="1"/>
</dbReference>
<dbReference type="InterPro" id="IPR001789">
    <property type="entry name" value="Sig_transdc_resp-reg_receiver"/>
</dbReference>
<feature type="compositionally biased region" description="Low complexity" evidence="7">
    <location>
        <begin position="413"/>
        <end position="422"/>
    </location>
</feature>
<name>A0A1E1KAD1_9HELO</name>
<dbReference type="Proteomes" id="UP000178912">
    <property type="component" value="Unassembled WGS sequence"/>
</dbReference>
<dbReference type="PROSITE" id="PS50110">
    <property type="entry name" value="RESPONSE_REGULATORY"/>
    <property type="match status" value="1"/>
</dbReference>
<evidence type="ECO:0000256" key="7">
    <source>
        <dbReference type="SAM" id="MobiDB-lite"/>
    </source>
</evidence>
<dbReference type="SUPFAM" id="SSF55874">
    <property type="entry name" value="ATPase domain of HSP90 chaperone/DNA topoisomerase II/histidine kinase"/>
    <property type="match status" value="1"/>
</dbReference>
<dbReference type="PANTHER" id="PTHR43047:SF72">
    <property type="entry name" value="OSMOSENSING HISTIDINE PROTEIN KINASE SLN1"/>
    <property type="match status" value="1"/>
</dbReference>
<evidence type="ECO:0000256" key="6">
    <source>
        <dbReference type="PROSITE-ProRule" id="PRU00169"/>
    </source>
</evidence>
<evidence type="ECO:0000259" key="9">
    <source>
        <dbReference type="PROSITE" id="PS50110"/>
    </source>
</evidence>
<dbReference type="FunFam" id="1.10.287.130:FF:000023">
    <property type="entry name" value="Sensor histidine kinase/response regulator, putative"/>
    <property type="match status" value="1"/>
</dbReference>
<evidence type="ECO:0000256" key="4">
    <source>
        <dbReference type="ARBA" id="ARBA00022679"/>
    </source>
</evidence>
<dbReference type="GO" id="GO:0000155">
    <property type="term" value="F:phosphorelay sensor kinase activity"/>
    <property type="evidence" value="ECO:0007669"/>
    <property type="project" value="InterPro"/>
</dbReference>
<dbReference type="SUPFAM" id="SSF47384">
    <property type="entry name" value="Homodimeric domain of signal transducing histidine kinase"/>
    <property type="match status" value="1"/>
</dbReference>
<dbReference type="OrthoDB" id="303614at2759"/>
<evidence type="ECO:0000256" key="2">
    <source>
        <dbReference type="ARBA" id="ARBA00012438"/>
    </source>
</evidence>
<feature type="compositionally biased region" description="Polar residues" evidence="7">
    <location>
        <begin position="1315"/>
        <end position="1341"/>
    </location>
</feature>
<evidence type="ECO:0000256" key="1">
    <source>
        <dbReference type="ARBA" id="ARBA00000085"/>
    </source>
</evidence>
<dbReference type="GO" id="GO:0005886">
    <property type="term" value="C:plasma membrane"/>
    <property type="evidence" value="ECO:0007669"/>
    <property type="project" value="TreeGrafter"/>
</dbReference>
<keyword evidence="5" id="KW-0418">Kinase</keyword>
<dbReference type="SMART" id="SM00388">
    <property type="entry name" value="HisKA"/>
    <property type="match status" value="1"/>
</dbReference>
<dbReference type="InterPro" id="IPR003661">
    <property type="entry name" value="HisK_dim/P_dom"/>
</dbReference>
<dbReference type="InterPro" id="IPR011006">
    <property type="entry name" value="CheY-like_superfamily"/>
</dbReference>
<dbReference type="Gene3D" id="3.40.50.2300">
    <property type="match status" value="1"/>
</dbReference>
<feature type="compositionally biased region" description="Basic and acidic residues" evidence="7">
    <location>
        <begin position="747"/>
        <end position="761"/>
    </location>
</feature>
<dbReference type="Pfam" id="PF02518">
    <property type="entry name" value="HATPase_c"/>
    <property type="match status" value="1"/>
</dbReference>
<dbReference type="PRINTS" id="PR00344">
    <property type="entry name" value="BCTRLSENSOR"/>
</dbReference>
<comment type="catalytic activity">
    <reaction evidence="1">
        <text>ATP + protein L-histidine = ADP + protein N-phospho-L-histidine.</text>
        <dbReference type="EC" id="2.7.13.3"/>
    </reaction>
</comment>
<dbReference type="Gene3D" id="1.10.287.130">
    <property type="match status" value="1"/>
</dbReference>
<dbReference type="PROSITE" id="PS50109">
    <property type="entry name" value="HIS_KIN"/>
    <property type="match status" value="1"/>
</dbReference>
<evidence type="ECO:0000259" key="8">
    <source>
        <dbReference type="PROSITE" id="PS50109"/>
    </source>
</evidence>
<keyword evidence="11" id="KW-1185">Reference proteome</keyword>
<dbReference type="SMART" id="SM00387">
    <property type="entry name" value="HATPase_c"/>
    <property type="match status" value="1"/>
</dbReference>
<feature type="domain" description="Histidine kinase" evidence="8">
    <location>
        <begin position="641"/>
        <end position="909"/>
    </location>
</feature>
<feature type="domain" description="Response regulatory" evidence="9">
    <location>
        <begin position="1197"/>
        <end position="1403"/>
    </location>
</feature>
<dbReference type="SMART" id="SM00448">
    <property type="entry name" value="REC"/>
    <property type="match status" value="1"/>
</dbReference>
<dbReference type="InterPro" id="IPR036890">
    <property type="entry name" value="HATPase_C_sf"/>
</dbReference>
<feature type="region of interest" description="Disordered" evidence="7">
    <location>
        <begin position="1307"/>
        <end position="1341"/>
    </location>
</feature>
<dbReference type="InterPro" id="IPR036097">
    <property type="entry name" value="HisK_dim/P_sf"/>
</dbReference>
<feature type="region of interest" description="Disordered" evidence="7">
    <location>
        <begin position="739"/>
        <end position="762"/>
    </location>
</feature>
<dbReference type="InterPro" id="IPR005467">
    <property type="entry name" value="His_kinase_dom"/>
</dbReference>
<feature type="compositionally biased region" description="Polar residues" evidence="7">
    <location>
        <begin position="450"/>
        <end position="462"/>
    </location>
</feature>
<evidence type="ECO:0000256" key="3">
    <source>
        <dbReference type="ARBA" id="ARBA00022553"/>
    </source>
</evidence>
<reference evidence="11" key="1">
    <citation type="submission" date="2016-03" db="EMBL/GenBank/DDBJ databases">
        <authorList>
            <person name="Guldener U."/>
        </authorList>
    </citation>
    <scope>NUCLEOTIDE SEQUENCE [LARGE SCALE GENOMIC DNA]</scope>
    <source>
        <strain evidence="11">04CH-RAC-A.6.1</strain>
    </source>
</reference>
<keyword evidence="4" id="KW-0808">Transferase</keyword>
<keyword evidence="3 6" id="KW-0597">Phosphoprotein</keyword>
<proteinExistence type="predicted"/>
<dbReference type="SUPFAM" id="SSF52172">
    <property type="entry name" value="CheY-like"/>
    <property type="match status" value="2"/>
</dbReference>
<dbReference type="GO" id="GO:0009927">
    <property type="term" value="F:histidine phosphotransfer kinase activity"/>
    <property type="evidence" value="ECO:0007669"/>
    <property type="project" value="TreeGrafter"/>
</dbReference>
<evidence type="ECO:0000313" key="10">
    <source>
        <dbReference type="EMBL" id="CZS95028.1"/>
    </source>
</evidence>
<feature type="modified residue" description="4-aspartylphosphate" evidence="6">
    <location>
        <position position="1248"/>
    </location>
</feature>
<organism evidence="10 11">
    <name type="scientific">Rhynchosporium agropyri</name>
    <dbReference type="NCBI Taxonomy" id="914238"/>
    <lineage>
        <taxon>Eukaryota</taxon>
        <taxon>Fungi</taxon>
        <taxon>Dikarya</taxon>
        <taxon>Ascomycota</taxon>
        <taxon>Pezizomycotina</taxon>
        <taxon>Leotiomycetes</taxon>
        <taxon>Helotiales</taxon>
        <taxon>Ploettnerulaceae</taxon>
        <taxon>Rhynchosporium</taxon>
    </lineage>
</organism>
<dbReference type="CDD" id="cd00082">
    <property type="entry name" value="HisKA"/>
    <property type="match status" value="1"/>
</dbReference>
<dbReference type="CDD" id="cd17546">
    <property type="entry name" value="REC_hyHK_CKI1_RcsC-like"/>
    <property type="match status" value="1"/>
</dbReference>